<keyword evidence="4" id="KW-1185">Reference proteome</keyword>
<keyword evidence="2" id="KW-0732">Signal</keyword>
<evidence type="ECO:0000256" key="1">
    <source>
        <dbReference type="SAM" id="MobiDB-lite"/>
    </source>
</evidence>
<name>G0N2F8_CAEBE</name>
<dbReference type="OrthoDB" id="5874981at2759"/>
<reference evidence="4" key="1">
    <citation type="submission" date="2011-07" db="EMBL/GenBank/DDBJ databases">
        <authorList>
            <consortium name="Caenorhabditis brenneri Sequencing and Analysis Consortium"/>
            <person name="Wilson R.K."/>
        </authorList>
    </citation>
    <scope>NUCLEOTIDE SEQUENCE [LARGE SCALE GENOMIC DNA]</scope>
    <source>
        <strain evidence="4">PB2801</strain>
    </source>
</reference>
<proteinExistence type="predicted"/>
<organism evidence="4">
    <name type="scientific">Caenorhabditis brenneri</name>
    <name type="common">Nematode worm</name>
    <dbReference type="NCBI Taxonomy" id="135651"/>
    <lineage>
        <taxon>Eukaryota</taxon>
        <taxon>Metazoa</taxon>
        <taxon>Ecdysozoa</taxon>
        <taxon>Nematoda</taxon>
        <taxon>Chromadorea</taxon>
        <taxon>Rhabditida</taxon>
        <taxon>Rhabditina</taxon>
        <taxon>Rhabditomorpha</taxon>
        <taxon>Rhabditoidea</taxon>
        <taxon>Rhabditidae</taxon>
        <taxon>Peloderinae</taxon>
        <taxon>Caenorhabditis</taxon>
    </lineage>
</organism>
<evidence type="ECO:0000313" key="4">
    <source>
        <dbReference type="Proteomes" id="UP000008068"/>
    </source>
</evidence>
<dbReference type="eggNOG" id="ENOG502RQMX">
    <property type="taxonomic scope" value="Eukaryota"/>
</dbReference>
<evidence type="ECO:0000313" key="3">
    <source>
        <dbReference type="EMBL" id="EGT50859.1"/>
    </source>
</evidence>
<accession>G0N2F8</accession>
<feature type="signal peptide" evidence="2">
    <location>
        <begin position="1"/>
        <end position="32"/>
    </location>
</feature>
<gene>
    <name evidence="3" type="ORF">CAEBREN_06983</name>
</gene>
<sequence length="384" mass="42665">MRGNPHFLVKSMHLYSAIPILLLLFSISTSSAQLFTVKPDSILNKLVENKATFLEKKKIMESIKSIIGVSDDLSSTKNLRTLIENDKFFDNFDHFGGETGIRVMSNLMIAYKISKNKKNFLDFLDIVLKGVESKHTDNFSIWYFLHEAVRCAEMGMSMEDVREAYINGAMAKSIGQLGMENMYWTLGLEKIPVTTTEVVTTEAKTTVAQTTVAQTTDAQTTEGIVTSTDASAATDGPNGTQSGPGGTGQSSYPPIDPDVLANLNTARGQFYPPNSLPDGTPLSDLPEQYAVYKGINEFSRVVANKHGYFVIHPVQTDGNKVMFDPYTIGQVMGYIYEYEEFKGVRPQGGWTIEMMGDKRIPTAVKRSSRRATLIFTKKSEEQDY</sequence>
<dbReference type="Proteomes" id="UP000008068">
    <property type="component" value="Unassembled WGS sequence"/>
</dbReference>
<feature type="chain" id="PRO_5003404496" evidence="2">
    <location>
        <begin position="33"/>
        <end position="384"/>
    </location>
</feature>
<dbReference type="AlphaFoldDB" id="G0N2F8"/>
<dbReference type="EMBL" id="GL379830">
    <property type="protein sequence ID" value="EGT50859.1"/>
    <property type="molecule type" value="Genomic_DNA"/>
</dbReference>
<feature type="region of interest" description="Disordered" evidence="1">
    <location>
        <begin position="215"/>
        <end position="257"/>
    </location>
</feature>
<dbReference type="HOGENOM" id="CLU_720085_0_0_1"/>
<dbReference type="InParanoid" id="G0N2F8"/>
<protein>
    <submittedName>
        <fullName evidence="3">Uncharacterized protein</fullName>
    </submittedName>
</protein>
<evidence type="ECO:0000256" key="2">
    <source>
        <dbReference type="SAM" id="SignalP"/>
    </source>
</evidence>